<proteinExistence type="predicted"/>
<protein>
    <submittedName>
        <fullName evidence="2">Uncharacterized protein</fullName>
    </submittedName>
</protein>
<feature type="region of interest" description="Disordered" evidence="1">
    <location>
        <begin position="627"/>
        <end position="690"/>
    </location>
</feature>
<feature type="compositionally biased region" description="Pro residues" evidence="1">
    <location>
        <begin position="16"/>
        <end position="28"/>
    </location>
</feature>
<evidence type="ECO:0000256" key="1">
    <source>
        <dbReference type="SAM" id="MobiDB-lite"/>
    </source>
</evidence>
<feature type="compositionally biased region" description="Basic and acidic residues" evidence="1">
    <location>
        <begin position="636"/>
        <end position="647"/>
    </location>
</feature>
<dbReference type="AlphaFoldDB" id="A0A8H4HG93"/>
<keyword evidence="3" id="KW-1185">Reference proteome</keyword>
<organism evidence="2 3">
    <name type="scientific">Aspergillus fumigatiaffinis</name>
    <dbReference type="NCBI Taxonomy" id="340414"/>
    <lineage>
        <taxon>Eukaryota</taxon>
        <taxon>Fungi</taxon>
        <taxon>Dikarya</taxon>
        <taxon>Ascomycota</taxon>
        <taxon>Pezizomycotina</taxon>
        <taxon>Eurotiomycetes</taxon>
        <taxon>Eurotiomycetidae</taxon>
        <taxon>Eurotiales</taxon>
        <taxon>Aspergillaceae</taxon>
        <taxon>Aspergillus</taxon>
        <taxon>Aspergillus subgen. Fumigati</taxon>
    </lineage>
</organism>
<dbReference type="Proteomes" id="UP000653565">
    <property type="component" value="Unassembled WGS sequence"/>
</dbReference>
<reference evidence="2" key="2">
    <citation type="submission" date="2020-04" db="EMBL/GenBank/DDBJ databases">
        <authorList>
            <person name="Santos R.A.C."/>
            <person name="Steenwyk J.L."/>
            <person name="Rivero-Menendez O."/>
            <person name="Mead M.E."/>
            <person name="Silva L.P."/>
            <person name="Bastos R.W."/>
            <person name="Alastruey-Izquierdo A."/>
            <person name="Goldman G.H."/>
            <person name="Rokas A."/>
        </authorList>
    </citation>
    <scope>NUCLEOTIDE SEQUENCE</scope>
    <source>
        <strain evidence="2">CNM-CM6805</strain>
    </source>
</reference>
<comment type="caution">
    <text evidence="2">The sequence shown here is derived from an EMBL/GenBank/DDBJ whole genome shotgun (WGS) entry which is preliminary data.</text>
</comment>
<evidence type="ECO:0000313" key="3">
    <source>
        <dbReference type="Proteomes" id="UP000653565"/>
    </source>
</evidence>
<gene>
    <name evidence="2" type="ORF">CNMCM6805_002104</name>
</gene>
<reference evidence="2" key="1">
    <citation type="journal article" date="2020" name="bioRxiv">
        <title>Genomic and phenotypic heterogeneity of clinical isolates of the human pathogens Aspergillus fumigatus, Aspergillus lentulus and Aspergillus fumigatiaffinis.</title>
        <authorList>
            <person name="dos Santos R.A.C."/>
            <person name="Steenwyk J.L."/>
            <person name="Rivero-Menendez O."/>
            <person name="Mead M.E."/>
            <person name="Silva L.P."/>
            <person name="Bastos R.W."/>
            <person name="Alastruey-Izquierdo A."/>
            <person name="Goldman G.H."/>
            <person name="Rokas A."/>
        </authorList>
    </citation>
    <scope>NUCLEOTIDE SEQUENCE</scope>
    <source>
        <strain evidence="2">CNM-CM6805</strain>
    </source>
</reference>
<dbReference type="EMBL" id="JAAAPX010000014">
    <property type="protein sequence ID" value="KAF4242996.1"/>
    <property type="molecule type" value="Genomic_DNA"/>
</dbReference>
<evidence type="ECO:0000313" key="2">
    <source>
        <dbReference type="EMBL" id="KAF4242996.1"/>
    </source>
</evidence>
<accession>A0A8H4HG93</accession>
<name>A0A8H4HG93_9EURO</name>
<feature type="region of interest" description="Disordered" evidence="1">
    <location>
        <begin position="1"/>
        <end position="36"/>
    </location>
</feature>
<feature type="compositionally biased region" description="Basic and acidic residues" evidence="1">
    <location>
        <begin position="654"/>
        <end position="668"/>
    </location>
</feature>
<sequence length="690" mass="75404">MIYATNAPSRRIPKDTPTPIPAFAPVPNPSDALGASEDTVAPEEAELATSVAMLDVDVCVVELGTSVTMLDEDAWTYDFDLDPSTTLEPLARALLSLSSLQTLIVSIKGQPDGVAEQPLPPLHSFKDLHRFSLTCSGDIPRLYCEREIIPLIEASPALIEFSVQNFATPANKYLVRECVSLQRFFNTAKPALQILELLRVPLPGSGLQETLPSTLRQLSVSTPPASRGVDFDWKRLWSSLRETRTELSALKVSGSERGMDDMFQYLLSYTGLQKLEIMHLQIDHQHEEDELAATFWGKIVPHARDTLATLAIVTCYEGNLCYGPFAAAALSQCSLLKGLTLSVSTVSTSWTDAVLSQARNDRGVELTRLDEPYGSPVNSGQIGSVIGRFGGRDAGVDINSCTIHPTLPLALFYTRSFAGGRSVMLWAFSGASRGSSHPNSPVSDECRTISTLGPPLVGVEELAFSDYGTNVIVKSTGKRLPEVYSLERNLVYTLALQLEQQTLTRLSATRTSLTHLALLGSHAQNLAVPTQQIHRGRSLVVADSYAYNVNVSRQETQSHLELARLSRNTRTSQHLVSFPDSWTDLDNSIDIAVSNSGGTDGMVRSSLTTERHFPIMVEKDSRALLPAESQVCGGSRKRDATETESSTKSEWAGDDWRASRQRLIEHQSESYGDSRASLYASFDNHDTGGK</sequence>